<organism evidence="1 2">
    <name type="scientific">Biformimicrobium ophioploci</name>
    <dbReference type="NCBI Taxonomy" id="3036711"/>
    <lineage>
        <taxon>Bacteria</taxon>
        <taxon>Pseudomonadati</taxon>
        <taxon>Pseudomonadota</taxon>
        <taxon>Gammaproteobacteria</taxon>
        <taxon>Cellvibrionales</taxon>
        <taxon>Microbulbiferaceae</taxon>
        <taxon>Biformimicrobium</taxon>
    </lineage>
</organism>
<accession>A0ABQ6LW58</accession>
<comment type="caution">
    <text evidence="1">The sequence shown here is derived from an EMBL/GenBank/DDBJ whole genome shotgun (WGS) entry which is preliminary data.</text>
</comment>
<dbReference type="Proteomes" id="UP001224392">
    <property type="component" value="Unassembled WGS sequence"/>
</dbReference>
<keyword evidence="2" id="KW-1185">Reference proteome</keyword>
<name>A0ABQ6LW58_9GAMM</name>
<proteinExistence type="predicted"/>
<sequence length="183" mass="20129">MLGVHVSACTESSGSKYIASDQSLLEKSEGFIDAFYSFDSGRLEEHLLSDDESAAAMLYYQGWAEGGNYKVLHRKPCEVAEPNLIECSITVEDDPILALGIDFKVTDTFHISFAAGEISSIKTSSNDPQIYYQARDWVKLNHPDLIEIPCKKLFNGGPTPGECARAMTEGYAKFAASADFPER</sequence>
<protein>
    <submittedName>
        <fullName evidence="1">Uncharacterized protein</fullName>
    </submittedName>
</protein>
<gene>
    <name evidence="1" type="ORF">MNKW57_06610</name>
</gene>
<evidence type="ECO:0000313" key="2">
    <source>
        <dbReference type="Proteomes" id="UP001224392"/>
    </source>
</evidence>
<evidence type="ECO:0000313" key="1">
    <source>
        <dbReference type="EMBL" id="GMG86340.1"/>
    </source>
</evidence>
<reference evidence="1 2" key="1">
    <citation type="submission" date="2023-04" db="EMBL/GenBank/DDBJ databases">
        <title>Marinobulbifer ophiurae gen. nov., sp. Nov., isolate from tissue of brittle star Ophioplocus japonicus.</title>
        <authorList>
            <person name="Kawano K."/>
            <person name="Sawayama S."/>
            <person name="Nakagawa S."/>
        </authorList>
    </citation>
    <scope>NUCLEOTIDE SEQUENCE [LARGE SCALE GENOMIC DNA]</scope>
    <source>
        <strain evidence="1 2">NKW57</strain>
    </source>
</reference>
<dbReference type="EMBL" id="BSYJ01000001">
    <property type="protein sequence ID" value="GMG86340.1"/>
    <property type="molecule type" value="Genomic_DNA"/>
</dbReference>